<dbReference type="Proteomes" id="UP001428341">
    <property type="component" value="Unassembled WGS sequence"/>
</dbReference>
<dbReference type="AlphaFoldDB" id="A0AAP0LMK1"/>
<gene>
    <name evidence="1" type="ORF">WN944_023825</name>
</gene>
<organism evidence="1 2">
    <name type="scientific">Citrus x changshan-huyou</name>
    <dbReference type="NCBI Taxonomy" id="2935761"/>
    <lineage>
        <taxon>Eukaryota</taxon>
        <taxon>Viridiplantae</taxon>
        <taxon>Streptophyta</taxon>
        <taxon>Embryophyta</taxon>
        <taxon>Tracheophyta</taxon>
        <taxon>Spermatophyta</taxon>
        <taxon>Magnoliopsida</taxon>
        <taxon>eudicotyledons</taxon>
        <taxon>Gunneridae</taxon>
        <taxon>Pentapetalae</taxon>
        <taxon>rosids</taxon>
        <taxon>malvids</taxon>
        <taxon>Sapindales</taxon>
        <taxon>Rutaceae</taxon>
        <taxon>Aurantioideae</taxon>
        <taxon>Citrus</taxon>
    </lineage>
</organism>
<reference evidence="1 2" key="1">
    <citation type="submission" date="2024-05" db="EMBL/GenBank/DDBJ databases">
        <title>Haplotype-resolved chromosome-level genome assembly of Huyou (Citrus changshanensis).</title>
        <authorList>
            <person name="Miao C."/>
            <person name="Chen W."/>
            <person name="Wu Y."/>
            <person name="Wang L."/>
            <person name="Zhao S."/>
            <person name="Grierson D."/>
            <person name="Xu C."/>
            <person name="Chen K."/>
        </authorList>
    </citation>
    <scope>NUCLEOTIDE SEQUENCE [LARGE SCALE GENOMIC DNA]</scope>
    <source>
        <strain evidence="1">01-14</strain>
        <tissue evidence="1">Leaf</tissue>
    </source>
</reference>
<keyword evidence="2" id="KW-1185">Reference proteome</keyword>
<protein>
    <submittedName>
        <fullName evidence="1">Uncharacterized protein</fullName>
    </submittedName>
</protein>
<evidence type="ECO:0000313" key="2">
    <source>
        <dbReference type="Proteomes" id="UP001428341"/>
    </source>
</evidence>
<comment type="caution">
    <text evidence="1">The sequence shown here is derived from an EMBL/GenBank/DDBJ whole genome shotgun (WGS) entry which is preliminary data.</text>
</comment>
<evidence type="ECO:0000313" key="1">
    <source>
        <dbReference type="EMBL" id="KAK9180691.1"/>
    </source>
</evidence>
<sequence length="62" mass="7233">MAGEKRVQRLKSVLRKHGGEWRWLEATKMKLVVDRLDFCFQLWNVTNLIELAGGKTGQEVDF</sequence>
<dbReference type="EMBL" id="JBCGBO010000024">
    <property type="protein sequence ID" value="KAK9180691.1"/>
    <property type="molecule type" value="Genomic_DNA"/>
</dbReference>
<proteinExistence type="predicted"/>
<name>A0AAP0LMK1_9ROSI</name>
<accession>A0AAP0LMK1</accession>